<dbReference type="InterPro" id="IPR050767">
    <property type="entry name" value="Sel1_AlgK"/>
</dbReference>
<keyword evidence="4" id="KW-1185">Reference proteome</keyword>
<evidence type="ECO:0008006" key="5">
    <source>
        <dbReference type="Google" id="ProtNLM"/>
    </source>
</evidence>
<dbReference type="Proteomes" id="UP000703661">
    <property type="component" value="Unassembled WGS sequence"/>
</dbReference>
<dbReference type="Gene3D" id="1.25.40.10">
    <property type="entry name" value="Tetratricopeptide repeat domain"/>
    <property type="match status" value="1"/>
</dbReference>
<protein>
    <recommendedName>
        <fullName evidence="5">HCP-like protein</fullName>
    </recommendedName>
</protein>
<evidence type="ECO:0000256" key="1">
    <source>
        <dbReference type="ARBA" id="ARBA00038101"/>
    </source>
</evidence>
<feature type="region of interest" description="Disordered" evidence="2">
    <location>
        <begin position="110"/>
        <end position="187"/>
    </location>
</feature>
<gene>
    <name evidence="3" type="ORF">BGZ80_003934</name>
</gene>
<dbReference type="InterPro" id="IPR011990">
    <property type="entry name" value="TPR-like_helical_dom_sf"/>
</dbReference>
<evidence type="ECO:0000256" key="2">
    <source>
        <dbReference type="SAM" id="MobiDB-lite"/>
    </source>
</evidence>
<sequence length="414" mass="46244">MREGEKPSPPPLLQAFRPIYKDVVSGHITPFSHTIMIGSRYNNKKDEHFILWNDVKSALPNPLNVWRGHIAVPFHLDDDFEFVQPLRFSTYPDVVLDVVVETPLMGAAAESITSQNPPSYTSTSPKKSDIGSTSDTPALTKGSNDTQNPITERTSRGLDESQEISASSPSESIAHSSGGGSISVDPRDEEVIDEDYVRGVAYLEGWNIRQDCVKALDFLFKAAHREHAPAQCRLWDMRHNPQTVDYSEIVEKYLAAAKQGNADAQFNMGYMYEMGYGVVVDYSTSMEWYQKAADQGHAYAQCSLGFMHHKGYGVAQSYSKALKWYQKAADQGNPTAQCCVGNIYDFAHGVPRDPFKAFIWYQKSANQGYTNAQVCLGNMYNDGSVLRDKRKAIEWWTKAASQGNVEAKKKLAEH</sequence>
<feature type="compositionally biased region" description="Low complexity" evidence="2">
    <location>
        <begin position="163"/>
        <end position="176"/>
    </location>
</feature>
<evidence type="ECO:0000313" key="4">
    <source>
        <dbReference type="Proteomes" id="UP000703661"/>
    </source>
</evidence>
<dbReference type="SMART" id="SM00671">
    <property type="entry name" value="SEL1"/>
    <property type="match status" value="5"/>
</dbReference>
<feature type="compositionally biased region" description="Polar residues" evidence="2">
    <location>
        <begin position="130"/>
        <end position="152"/>
    </location>
</feature>
<dbReference type="EMBL" id="JAAAID010002074">
    <property type="protein sequence ID" value="KAG0008033.1"/>
    <property type="molecule type" value="Genomic_DNA"/>
</dbReference>
<dbReference type="Pfam" id="PF08238">
    <property type="entry name" value="Sel1"/>
    <property type="match status" value="5"/>
</dbReference>
<comment type="caution">
    <text evidence="3">The sequence shown here is derived from an EMBL/GenBank/DDBJ whole genome shotgun (WGS) entry which is preliminary data.</text>
</comment>
<comment type="similarity">
    <text evidence="1">Belongs to the sel-1 family.</text>
</comment>
<dbReference type="SUPFAM" id="SSF81901">
    <property type="entry name" value="HCP-like"/>
    <property type="match status" value="1"/>
</dbReference>
<dbReference type="PANTHER" id="PTHR11102:SF160">
    <property type="entry name" value="ERAD-ASSOCIATED E3 UBIQUITIN-PROTEIN LIGASE COMPONENT HRD3"/>
    <property type="match status" value="1"/>
</dbReference>
<accession>A0A9P6SWM6</accession>
<reference evidence="3" key="1">
    <citation type="journal article" date="2020" name="Fungal Divers.">
        <title>Resolving the Mortierellaceae phylogeny through synthesis of multi-gene phylogenetics and phylogenomics.</title>
        <authorList>
            <person name="Vandepol N."/>
            <person name="Liber J."/>
            <person name="Desiro A."/>
            <person name="Na H."/>
            <person name="Kennedy M."/>
            <person name="Barry K."/>
            <person name="Grigoriev I.V."/>
            <person name="Miller A.N."/>
            <person name="O'Donnell K."/>
            <person name="Stajich J.E."/>
            <person name="Bonito G."/>
        </authorList>
    </citation>
    <scope>NUCLEOTIDE SEQUENCE</scope>
    <source>
        <strain evidence="3">NRRL 2769</strain>
    </source>
</reference>
<dbReference type="InterPro" id="IPR006597">
    <property type="entry name" value="Sel1-like"/>
</dbReference>
<dbReference type="AlphaFoldDB" id="A0A9P6SWM6"/>
<evidence type="ECO:0000313" key="3">
    <source>
        <dbReference type="EMBL" id="KAG0008033.1"/>
    </source>
</evidence>
<organism evidence="3 4">
    <name type="scientific">Entomortierella chlamydospora</name>
    <dbReference type="NCBI Taxonomy" id="101097"/>
    <lineage>
        <taxon>Eukaryota</taxon>
        <taxon>Fungi</taxon>
        <taxon>Fungi incertae sedis</taxon>
        <taxon>Mucoromycota</taxon>
        <taxon>Mortierellomycotina</taxon>
        <taxon>Mortierellomycetes</taxon>
        <taxon>Mortierellales</taxon>
        <taxon>Mortierellaceae</taxon>
        <taxon>Entomortierella</taxon>
    </lineage>
</organism>
<dbReference type="PANTHER" id="PTHR11102">
    <property type="entry name" value="SEL-1-LIKE PROTEIN"/>
    <property type="match status" value="1"/>
</dbReference>
<name>A0A9P6SWM6_9FUNG</name>
<proteinExistence type="inferred from homology"/>